<feature type="transmembrane region" description="Helical" evidence="8">
    <location>
        <begin position="228"/>
        <end position="250"/>
    </location>
</feature>
<accession>A0ABS7K814</accession>
<keyword evidence="2" id="KW-0813">Transport</keyword>
<dbReference type="InterPro" id="IPR003474">
    <property type="entry name" value="Glcn_transporter"/>
</dbReference>
<feature type="transmembrane region" description="Helical" evidence="8">
    <location>
        <begin position="348"/>
        <end position="372"/>
    </location>
</feature>
<name>A0ABS7K814_9BACI</name>
<evidence type="ECO:0000256" key="4">
    <source>
        <dbReference type="ARBA" id="ARBA00022692"/>
    </source>
</evidence>
<evidence type="ECO:0000256" key="2">
    <source>
        <dbReference type="ARBA" id="ARBA00022448"/>
    </source>
</evidence>
<evidence type="ECO:0000313" key="9">
    <source>
        <dbReference type="EMBL" id="MBY0098417.1"/>
    </source>
</evidence>
<comment type="similarity">
    <text evidence="7">Belongs to the GntP permease family.</text>
</comment>
<feature type="transmembrane region" description="Helical" evidence="8">
    <location>
        <begin position="384"/>
        <end position="403"/>
    </location>
</feature>
<dbReference type="PANTHER" id="PTHR30354:SF22">
    <property type="entry name" value="HIGH-AFFINITY GLUCONATE TRANSPORTER"/>
    <property type="match status" value="1"/>
</dbReference>
<evidence type="ECO:0000256" key="6">
    <source>
        <dbReference type="ARBA" id="ARBA00023136"/>
    </source>
</evidence>
<reference evidence="9 10" key="1">
    <citation type="submission" date="2020-07" db="EMBL/GenBank/DDBJ databases">
        <title>Fungal Genomes of the International Space Station.</title>
        <authorList>
            <person name="Seuylemezian A."/>
            <person name="Singh N.K."/>
            <person name="Wood J."/>
            <person name="Venkateswaran K."/>
        </authorList>
    </citation>
    <scope>NUCLEOTIDE SEQUENCE [LARGE SCALE GENOMIC DNA]</scope>
    <source>
        <strain evidence="9 10">PL-B2</strain>
    </source>
</reference>
<evidence type="ECO:0000256" key="5">
    <source>
        <dbReference type="ARBA" id="ARBA00022989"/>
    </source>
</evidence>
<keyword evidence="3" id="KW-1003">Cell membrane</keyword>
<protein>
    <submittedName>
        <fullName evidence="9">GntP family permease</fullName>
    </submittedName>
</protein>
<evidence type="ECO:0000256" key="8">
    <source>
        <dbReference type="SAM" id="Phobius"/>
    </source>
</evidence>
<proteinExistence type="inferred from homology"/>
<feature type="transmembrane region" description="Helical" evidence="8">
    <location>
        <begin position="174"/>
        <end position="193"/>
    </location>
</feature>
<dbReference type="Proteomes" id="UP000769780">
    <property type="component" value="Unassembled WGS sequence"/>
</dbReference>
<sequence length="448" mass="46595">MPLIIVAIGILALLLLIMGLKLNTFISLIVVSFGVALALGMPLNGIVGTIEAGLGGTLGHLALIFGLGAMLGKLIADSGGAQRIAMTLVKKFGEKNIQWAVVAASFIIGIALFFEVGLVLLIPIVFAISKELKVSVLYLGIPMTAALSVTHGFLPPHPGPTVIAGEYGANIGEVLLYGFIVSIPTVFLAGPVFTKIAKKLVPASFTKTGSIASLGEQKTFKLEDTPGFGISVFTALLPVILMSFATIITLLQKTMGFDDNALLAAIRFIGEAGTAMLISLLVAIYTMGIARKIPINTVMASCTTAITHIGMMLLIIGGGGAFKQVLIDGGVGDYVANLFEGTSLSPILLAWIIAAILRISLGSATVAALTTAGLVIPMLGQSDVNLALVVLSTGAGSLIASHVNDAGFWMFKEYFGLSMKETFATWTLLETIISVAGLGFILLLSLFV</sequence>
<feature type="transmembrane region" description="Helical" evidence="8">
    <location>
        <begin position="262"/>
        <end position="285"/>
    </location>
</feature>
<evidence type="ECO:0000256" key="7">
    <source>
        <dbReference type="ARBA" id="ARBA00049663"/>
    </source>
</evidence>
<dbReference type="PANTHER" id="PTHR30354">
    <property type="entry name" value="GNT FAMILY GLUCONATE TRANSPORTER"/>
    <property type="match status" value="1"/>
</dbReference>
<feature type="transmembrane region" description="Helical" evidence="8">
    <location>
        <begin position="136"/>
        <end position="154"/>
    </location>
</feature>
<feature type="transmembrane region" description="Helical" evidence="8">
    <location>
        <begin position="423"/>
        <end position="447"/>
    </location>
</feature>
<keyword evidence="4 8" id="KW-0812">Transmembrane</keyword>
<comment type="caution">
    <text evidence="9">The sequence shown here is derived from an EMBL/GenBank/DDBJ whole genome shotgun (WGS) entry which is preliminary data.</text>
</comment>
<feature type="transmembrane region" description="Helical" evidence="8">
    <location>
        <begin position="29"/>
        <end position="50"/>
    </location>
</feature>
<feature type="transmembrane region" description="Helical" evidence="8">
    <location>
        <begin position="297"/>
        <end position="316"/>
    </location>
</feature>
<evidence type="ECO:0000313" key="10">
    <source>
        <dbReference type="Proteomes" id="UP000769780"/>
    </source>
</evidence>
<keyword evidence="5 8" id="KW-1133">Transmembrane helix</keyword>
<feature type="transmembrane region" description="Helical" evidence="8">
    <location>
        <begin position="57"/>
        <end position="76"/>
    </location>
</feature>
<comment type="subcellular location">
    <subcellularLocation>
        <location evidence="1">Cell membrane</location>
        <topology evidence="1">Multi-pass membrane protein</topology>
    </subcellularLocation>
</comment>
<dbReference type="EMBL" id="JACWFH010000023">
    <property type="protein sequence ID" value="MBY0098417.1"/>
    <property type="molecule type" value="Genomic_DNA"/>
</dbReference>
<evidence type="ECO:0000256" key="3">
    <source>
        <dbReference type="ARBA" id="ARBA00022475"/>
    </source>
</evidence>
<gene>
    <name evidence="9" type="ORF">H0185_16645</name>
</gene>
<keyword evidence="6 8" id="KW-0472">Membrane</keyword>
<feature type="transmembrane region" description="Helical" evidence="8">
    <location>
        <begin position="96"/>
        <end position="129"/>
    </location>
</feature>
<organism evidence="9 10">
    <name type="scientific">Mesobacillus maritimus</name>
    <dbReference type="NCBI Taxonomy" id="1643336"/>
    <lineage>
        <taxon>Bacteria</taxon>
        <taxon>Bacillati</taxon>
        <taxon>Bacillota</taxon>
        <taxon>Bacilli</taxon>
        <taxon>Bacillales</taxon>
        <taxon>Bacillaceae</taxon>
        <taxon>Mesobacillus</taxon>
    </lineage>
</organism>
<dbReference type="Pfam" id="PF02447">
    <property type="entry name" value="GntP_permease"/>
    <property type="match status" value="1"/>
</dbReference>
<evidence type="ECO:0000256" key="1">
    <source>
        <dbReference type="ARBA" id="ARBA00004651"/>
    </source>
</evidence>
<dbReference type="PIRSF" id="PIRSF002746">
    <property type="entry name" value="Gluconate_transporter"/>
    <property type="match status" value="1"/>
</dbReference>
<dbReference type="RefSeq" id="WP_221874634.1">
    <property type="nucleotide sequence ID" value="NZ_JACWFH010000023.1"/>
</dbReference>
<keyword evidence="10" id="KW-1185">Reference proteome</keyword>
<dbReference type="NCBIfam" id="TIGR00791">
    <property type="entry name" value="gntP"/>
    <property type="match status" value="1"/>
</dbReference>